<comment type="caution">
    <text evidence="1">The sequence shown here is derived from an EMBL/GenBank/DDBJ whole genome shotgun (WGS) entry which is preliminary data.</text>
</comment>
<reference evidence="1 2" key="1">
    <citation type="submission" date="2019-05" db="EMBL/GenBank/DDBJ databases">
        <title>Another draft genome of Portunus trituberculatus and its Hox gene families provides insights of decapod evolution.</title>
        <authorList>
            <person name="Jeong J.-H."/>
            <person name="Song I."/>
            <person name="Kim S."/>
            <person name="Choi T."/>
            <person name="Kim D."/>
            <person name="Ryu S."/>
            <person name="Kim W."/>
        </authorList>
    </citation>
    <scope>NUCLEOTIDE SEQUENCE [LARGE SCALE GENOMIC DNA]</scope>
    <source>
        <tissue evidence="1">Muscle</tissue>
    </source>
</reference>
<organism evidence="1 2">
    <name type="scientific">Portunus trituberculatus</name>
    <name type="common">Swimming crab</name>
    <name type="synonym">Neptunus trituberculatus</name>
    <dbReference type="NCBI Taxonomy" id="210409"/>
    <lineage>
        <taxon>Eukaryota</taxon>
        <taxon>Metazoa</taxon>
        <taxon>Ecdysozoa</taxon>
        <taxon>Arthropoda</taxon>
        <taxon>Crustacea</taxon>
        <taxon>Multicrustacea</taxon>
        <taxon>Malacostraca</taxon>
        <taxon>Eumalacostraca</taxon>
        <taxon>Eucarida</taxon>
        <taxon>Decapoda</taxon>
        <taxon>Pleocyemata</taxon>
        <taxon>Brachyura</taxon>
        <taxon>Eubrachyura</taxon>
        <taxon>Portunoidea</taxon>
        <taxon>Portunidae</taxon>
        <taxon>Portuninae</taxon>
        <taxon>Portunus</taxon>
    </lineage>
</organism>
<protein>
    <submittedName>
        <fullName evidence="1">Uncharacterized protein</fullName>
    </submittedName>
</protein>
<proteinExistence type="predicted"/>
<dbReference type="AlphaFoldDB" id="A0A5B7FZK9"/>
<sequence length="116" mass="13312">MKIAIKDTKRYNIPTVRKRLKTDRNNRSAALEMGGEPPNCVHAGDSPPLLKFSVTCEQLEGKNVHCIYGCPTVNIVQQLLLWTIVASTSTKFWKKKKKRGHWCLAVRMKEEVMRLM</sequence>
<name>A0A5B7FZK9_PORTR</name>
<dbReference type="Proteomes" id="UP000324222">
    <property type="component" value="Unassembled WGS sequence"/>
</dbReference>
<accession>A0A5B7FZK9</accession>
<evidence type="ECO:0000313" key="1">
    <source>
        <dbReference type="EMBL" id="MPC50699.1"/>
    </source>
</evidence>
<gene>
    <name evidence="1" type="ORF">E2C01_044529</name>
</gene>
<evidence type="ECO:0000313" key="2">
    <source>
        <dbReference type="Proteomes" id="UP000324222"/>
    </source>
</evidence>
<dbReference type="EMBL" id="VSRR010009671">
    <property type="protein sequence ID" value="MPC50699.1"/>
    <property type="molecule type" value="Genomic_DNA"/>
</dbReference>
<keyword evidence="2" id="KW-1185">Reference proteome</keyword>